<comment type="catalytic activity">
    <reaction evidence="9">
        <text>2 cob(II)alamin + reduced [electron-transfer flavoprotein] + 2 ATP = 2 adenosylcob(III)alamin + 2 triphosphate + oxidized [electron-transfer flavoprotein] + 3 H(+)</text>
        <dbReference type="Rhea" id="RHEA:28671"/>
        <dbReference type="Rhea" id="RHEA-COMP:10685"/>
        <dbReference type="Rhea" id="RHEA-COMP:10686"/>
        <dbReference type="ChEBI" id="CHEBI:15378"/>
        <dbReference type="ChEBI" id="CHEBI:16304"/>
        <dbReference type="ChEBI" id="CHEBI:18036"/>
        <dbReference type="ChEBI" id="CHEBI:18408"/>
        <dbReference type="ChEBI" id="CHEBI:30616"/>
        <dbReference type="ChEBI" id="CHEBI:57692"/>
        <dbReference type="ChEBI" id="CHEBI:58307"/>
        <dbReference type="EC" id="2.5.1.17"/>
    </reaction>
</comment>
<dbReference type="PANTHER" id="PTHR46638">
    <property type="entry name" value="CORRINOID ADENOSYLTRANSFERASE"/>
    <property type="match status" value="1"/>
</dbReference>
<dbReference type="CDD" id="cd00561">
    <property type="entry name" value="CobA_ACA"/>
    <property type="match status" value="1"/>
</dbReference>
<dbReference type="OrthoDB" id="9810309at2"/>
<evidence type="ECO:0000256" key="4">
    <source>
        <dbReference type="ARBA" id="ARBA00024929"/>
    </source>
</evidence>
<keyword evidence="11" id="KW-1185">Reference proteome</keyword>
<dbReference type="NCBIfam" id="TIGR00708">
    <property type="entry name" value="cobA"/>
    <property type="match status" value="1"/>
</dbReference>
<evidence type="ECO:0000256" key="9">
    <source>
        <dbReference type="ARBA" id="ARBA00048692"/>
    </source>
</evidence>
<dbReference type="PIRSF" id="PIRSF015617">
    <property type="entry name" value="Adensltrnsf_CobA"/>
    <property type="match status" value="1"/>
</dbReference>
<evidence type="ECO:0000256" key="3">
    <source>
        <dbReference type="ARBA" id="ARBA00012454"/>
    </source>
</evidence>
<dbReference type="GO" id="GO:0005524">
    <property type="term" value="F:ATP binding"/>
    <property type="evidence" value="ECO:0007669"/>
    <property type="project" value="InterPro"/>
</dbReference>
<evidence type="ECO:0000313" key="11">
    <source>
        <dbReference type="Proteomes" id="UP000076964"/>
    </source>
</evidence>
<comment type="caution">
    <text evidence="10">The sequence shown here is derived from an EMBL/GenBank/DDBJ whole genome shotgun (WGS) entry which is preliminary data.</text>
</comment>
<evidence type="ECO:0000256" key="1">
    <source>
        <dbReference type="ARBA" id="ARBA00005121"/>
    </source>
</evidence>
<dbReference type="InterPro" id="IPR003724">
    <property type="entry name" value="CblAdoTrfase_CobA"/>
</dbReference>
<organism evidence="10 11">
    <name type="scientific">Thermodesulfatator autotrophicus</name>
    <dbReference type="NCBI Taxonomy" id="1795632"/>
    <lineage>
        <taxon>Bacteria</taxon>
        <taxon>Pseudomonadati</taxon>
        <taxon>Thermodesulfobacteriota</taxon>
        <taxon>Thermodesulfobacteria</taxon>
        <taxon>Thermodesulfobacteriales</taxon>
        <taxon>Thermodesulfatatoraceae</taxon>
        <taxon>Thermodesulfatator</taxon>
    </lineage>
</organism>
<evidence type="ECO:0000313" key="10">
    <source>
        <dbReference type="EMBL" id="OAG27453.1"/>
    </source>
</evidence>
<dbReference type="EMBL" id="LSFI01000029">
    <property type="protein sequence ID" value="OAG27453.1"/>
    <property type="molecule type" value="Genomic_DNA"/>
</dbReference>
<dbReference type="SUPFAM" id="SSF52540">
    <property type="entry name" value="P-loop containing nucleoside triphosphate hydrolases"/>
    <property type="match status" value="1"/>
</dbReference>
<accession>A0A177E662</accession>
<dbReference type="RefSeq" id="WP_068542282.1">
    <property type="nucleotide sequence ID" value="NZ_LSFI01000029.1"/>
</dbReference>
<evidence type="ECO:0000256" key="7">
    <source>
        <dbReference type="ARBA" id="ARBA00033354"/>
    </source>
</evidence>
<comment type="pathway">
    <text evidence="1">Cofactor biosynthesis; adenosylcobalamin biosynthesis; adenosylcobalamin from cob(II)yrinate a,c-diamide: step 2/7.</text>
</comment>
<reference evidence="10 11" key="1">
    <citation type="submission" date="2016-02" db="EMBL/GenBank/DDBJ databases">
        <title>Draft genome sequence of Thermodesulfatator sp. S606.</title>
        <authorList>
            <person name="Lai Q."/>
            <person name="Cao J."/>
            <person name="Dupont S."/>
            <person name="Shao Z."/>
            <person name="Jebbar M."/>
            <person name="Alain K."/>
        </authorList>
    </citation>
    <scope>NUCLEOTIDE SEQUENCE [LARGE SCALE GENOMIC DNA]</scope>
    <source>
        <strain evidence="10 11">S606</strain>
    </source>
</reference>
<dbReference type="Pfam" id="PF02572">
    <property type="entry name" value="CobA_CobO_BtuR"/>
    <property type="match status" value="1"/>
</dbReference>
<proteinExistence type="inferred from homology"/>
<comment type="catalytic activity">
    <reaction evidence="8">
        <text>2 cob(II)yrinate a,c diamide + reduced [electron-transfer flavoprotein] + 2 ATP = 2 adenosylcob(III)yrinate a,c-diamide + 2 triphosphate + oxidized [electron-transfer flavoprotein] + 3 H(+)</text>
        <dbReference type="Rhea" id="RHEA:11528"/>
        <dbReference type="Rhea" id="RHEA-COMP:10685"/>
        <dbReference type="Rhea" id="RHEA-COMP:10686"/>
        <dbReference type="ChEBI" id="CHEBI:15378"/>
        <dbReference type="ChEBI" id="CHEBI:18036"/>
        <dbReference type="ChEBI" id="CHEBI:30616"/>
        <dbReference type="ChEBI" id="CHEBI:57692"/>
        <dbReference type="ChEBI" id="CHEBI:58307"/>
        <dbReference type="ChEBI" id="CHEBI:58503"/>
        <dbReference type="ChEBI" id="CHEBI:58537"/>
        <dbReference type="EC" id="2.5.1.17"/>
    </reaction>
</comment>
<evidence type="ECO:0000256" key="5">
    <source>
        <dbReference type="ARBA" id="ARBA00031529"/>
    </source>
</evidence>
<dbReference type="STRING" id="1795632.TH606_06835"/>
<dbReference type="InterPro" id="IPR027417">
    <property type="entry name" value="P-loop_NTPase"/>
</dbReference>
<evidence type="ECO:0000256" key="8">
    <source>
        <dbReference type="ARBA" id="ARBA00048555"/>
    </source>
</evidence>
<dbReference type="Gene3D" id="3.40.50.300">
    <property type="entry name" value="P-loop containing nucleotide triphosphate hydrolases"/>
    <property type="match status" value="1"/>
</dbReference>
<sequence length="177" mass="19832">MVSNRNFTGYVQVYTGNGKGKTTAALGLALRALGAGFKVFLGQFLKSGEYSEIKALKKFEPAIEVFQFGRGCFIKGKPSEEDIRLAKEGFSLCREKILSGEFNLVILDELNLVLHFGLLELDAVLELLKIRPKHIEIVITGRYAPPELIQAADLVTEMREIKHYYQQGILARRGIEK</sequence>
<comment type="similarity">
    <text evidence="2">Belongs to the Cob(I)alamin adenosyltransferase family.</text>
</comment>
<keyword evidence="10" id="KW-0808">Transferase</keyword>
<evidence type="ECO:0000256" key="2">
    <source>
        <dbReference type="ARBA" id="ARBA00007487"/>
    </source>
</evidence>
<evidence type="ECO:0000256" key="6">
    <source>
        <dbReference type="ARBA" id="ARBA00033334"/>
    </source>
</evidence>
<dbReference type="EC" id="2.5.1.17" evidence="3"/>
<comment type="function">
    <text evidence="4">Required for both de novo synthesis of the corrin ring for the assimilation of exogenous corrinoids. Participates in the adenosylation of a variety of incomplete and complete corrinoids.</text>
</comment>
<dbReference type="NCBIfam" id="NF004637">
    <property type="entry name" value="PRK05986.1"/>
    <property type="match status" value="1"/>
</dbReference>
<protein>
    <recommendedName>
        <fullName evidence="3">corrinoid adenosyltransferase</fullName>
        <ecNumber evidence="3">2.5.1.17</ecNumber>
    </recommendedName>
    <alternativeName>
        <fullName evidence="5">Cob(II)alamin adenosyltransferase</fullName>
    </alternativeName>
    <alternativeName>
        <fullName evidence="7">Cob(II)yrinic acid a,c-diamide adenosyltransferase</fullName>
    </alternativeName>
    <alternativeName>
        <fullName evidence="6">Cobinamide/cobalamin adenosyltransferase</fullName>
    </alternativeName>
</protein>
<dbReference type="AlphaFoldDB" id="A0A177E662"/>
<dbReference type="GO" id="GO:0009236">
    <property type="term" value="P:cobalamin biosynthetic process"/>
    <property type="evidence" value="ECO:0007669"/>
    <property type="project" value="InterPro"/>
</dbReference>
<name>A0A177E662_9BACT</name>
<dbReference type="GO" id="GO:0008817">
    <property type="term" value="F:corrinoid adenosyltransferase activity"/>
    <property type="evidence" value="ECO:0007669"/>
    <property type="project" value="UniProtKB-EC"/>
</dbReference>
<dbReference type="Proteomes" id="UP000076964">
    <property type="component" value="Unassembled WGS sequence"/>
</dbReference>
<dbReference type="PANTHER" id="PTHR46638:SF1">
    <property type="entry name" value="CORRINOID ADENOSYLTRANSFERASE"/>
    <property type="match status" value="1"/>
</dbReference>
<gene>
    <name evidence="10" type="ORF">TH606_06835</name>
</gene>